<feature type="domain" description="Rhodanese" evidence="2">
    <location>
        <begin position="367"/>
        <end position="455"/>
    </location>
</feature>
<feature type="domain" description="Rhodanese" evidence="2">
    <location>
        <begin position="262"/>
        <end position="351"/>
    </location>
</feature>
<sequence length="460" mass="50007">MFVHKIKSDGLSHLSYMIGSNGQAALIDPRRDVDAYMDLAREEDCRITHVFETHRNEDLVSGAPVISQLTGATVYHGPQPAQPIAYATTVREGDKFRIGKIELTVLETPGHTDDSVSYVLHDTDNPERAVGVFTGDALFIGDVGRTDFYPDREREVAGLLFDSLQKLRRIGPQAIIYPAHGAGSVCGAGMADREFSTIGHELANNQRFAMQDREAFIEAKISENHYLPPYFKEMERLNAEGGSATSRFPTPPPVPSDSRLFTSHEAQIVDIRSETDFAAAHVPGSYCIPQGMLAAFAGWFLNYQTDILLISDSAEQARQAAVTLSRIGFDRVIGHHAGTVSLATAGQSLESLPLVETRTVESRLADIGKGWTLLDVRSIDEFNAGHIEGATHAYAGHLPDALAEMSLGSRVTVMCGSGMRASIAASVLKRAGYPNVDVYYGSWAAWNKRESRPAGASRAA</sequence>
<dbReference type="InterPro" id="IPR044528">
    <property type="entry name" value="POD-like_MBL-fold"/>
</dbReference>
<gene>
    <name evidence="3" type="ORF">GCM10011503_14440</name>
</gene>
<comment type="caution">
    <text evidence="3">The sequence shown here is derived from an EMBL/GenBank/DDBJ whole genome shotgun (WGS) entry which is preliminary data.</text>
</comment>
<dbReference type="InterPro" id="IPR036873">
    <property type="entry name" value="Rhodanese-like_dom_sf"/>
</dbReference>
<dbReference type="SUPFAM" id="SSF52821">
    <property type="entry name" value="Rhodanese/Cell cycle control phosphatase"/>
    <property type="match status" value="2"/>
</dbReference>
<dbReference type="Pfam" id="PF00753">
    <property type="entry name" value="Lactamase_B"/>
    <property type="match status" value="1"/>
</dbReference>
<dbReference type="RefSeq" id="WP_084394640.1">
    <property type="nucleotide sequence ID" value="NZ_BMKF01000001.1"/>
</dbReference>
<dbReference type="GO" id="GO:0016787">
    <property type="term" value="F:hydrolase activity"/>
    <property type="evidence" value="ECO:0007669"/>
    <property type="project" value="UniProtKB-KW"/>
</dbReference>
<evidence type="ECO:0000313" key="3">
    <source>
        <dbReference type="EMBL" id="GGB66764.1"/>
    </source>
</evidence>
<dbReference type="CDD" id="cd00158">
    <property type="entry name" value="RHOD"/>
    <property type="match status" value="2"/>
</dbReference>
<dbReference type="Gene3D" id="3.60.15.10">
    <property type="entry name" value="Ribonuclease Z/Hydroxyacylglutathione hydrolase-like"/>
    <property type="match status" value="1"/>
</dbReference>
<protein>
    <submittedName>
        <fullName evidence="3">MBL fold hydrolase</fullName>
    </submittedName>
</protein>
<proteinExistence type="predicted"/>
<name>A0ABQ1JEF1_9PROT</name>
<keyword evidence="3" id="KW-0378">Hydrolase</keyword>
<dbReference type="SMART" id="SM00849">
    <property type="entry name" value="Lactamase_B"/>
    <property type="match status" value="1"/>
</dbReference>
<dbReference type="InterPro" id="IPR001763">
    <property type="entry name" value="Rhodanese-like_dom"/>
</dbReference>
<dbReference type="Proteomes" id="UP000628854">
    <property type="component" value="Unassembled WGS sequence"/>
</dbReference>
<dbReference type="PANTHER" id="PTHR43084:SF1">
    <property type="entry name" value="PERSULFIDE DIOXYGENASE ETHE1, MITOCHONDRIAL"/>
    <property type="match status" value="1"/>
</dbReference>
<accession>A0ABQ1JEF1</accession>
<reference evidence="4" key="1">
    <citation type="journal article" date="2019" name="Int. J. Syst. Evol. Microbiol.">
        <title>The Global Catalogue of Microorganisms (GCM) 10K type strain sequencing project: providing services to taxonomists for standard genome sequencing and annotation.</title>
        <authorList>
            <consortium name="The Broad Institute Genomics Platform"/>
            <consortium name="The Broad Institute Genome Sequencing Center for Infectious Disease"/>
            <person name="Wu L."/>
            <person name="Ma J."/>
        </authorList>
    </citation>
    <scope>NUCLEOTIDE SEQUENCE [LARGE SCALE GENOMIC DNA]</scope>
    <source>
        <strain evidence="4">CGMCC 1.15928</strain>
    </source>
</reference>
<organism evidence="3 4">
    <name type="scientific">Henriciella pelagia</name>
    <dbReference type="NCBI Taxonomy" id="1977912"/>
    <lineage>
        <taxon>Bacteria</taxon>
        <taxon>Pseudomonadati</taxon>
        <taxon>Pseudomonadota</taxon>
        <taxon>Alphaproteobacteria</taxon>
        <taxon>Hyphomonadales</taxon>
        <taxon>Hyphomonadaceae</taxon>
        <taxon>Henriciella</taxon>
    </lineage>
</organism>
<dbReference type="Gene3D" id="3.40.250.10">
    <property type="entry name" value="Rhodanese-like domain"/>
    <property type="match status" value="2"/>
</dbReference>
<dbReference type="SMART" id="SM00450">
    <property type="entry name" value="RHOD"/>
    <property type="match status" value="2"/>
</dbReference>
<dbReference type="InterPro" id="IPR001279">
    <property type="entry name" value="Metallo-B-lactamas"/>
</dbReference>
<keyword evidence="1" id="KW-0479">Metal-binding</keyword>
<dbReference type="PROSITE" id="PS50206">
    <property type="entry name" value="RHODANESE_3"/>
    <property type="match status" value="2"/>
</dbReference>
<dbReference type="CDD" id="cd07724">
    <property type="entry name" value="POD-like_MBL-fold"/>
    <property type="match status" value="1"/>
</dbReference>
<dbReference type="Pfam" id="PF00581">
    <property type="entry name" value="Rhodanese"/>
    <property type="match status" value="2"/>
</dbReference>
<keyword evidence="4" id="KW-1185">Reference proteome</keyword>
<evidence type="ECO:0000256" key="1">
    <source>
        <dbReference type="ARBA" id="ARBA00022723"/>
    </source>
</evidence>
<dbReference type="SUPFAM" id="SSF56281">
    <property type="entry name" value="Metallo-hydrolase/oxidoreductase"/>
    <property type="match status" value="1"/>
</dbReference>
<dbReference type="InterPro" id="IPR036866">
    <property type="entry name" value="RibonucZ/Hydroxyglut_hydro"/>
</dbReference>
<evidence type="ECO:0000313" key="4">
    <source>
        <dbReference type="Proteomes" id="UP000628854"/>
    </source>
</evidence>
<evidence type="ECO:0000259" key="2">
    <source>
        <dbReference type="PROSITE" id="PS50206"/>
    </source>
</evidence>
<dbReference type="EMBL" id="BMKF01000001">
    <property type="protein sequence ID" value="GGB66764.1"/>
    <property type="molecule type" value="Genomic_DNA"/>
</dbReference>
<dbReference type="InterPro" id="IPR051682">
    <property type="entry name" value="Mito_Persulfide_Diox"/>
</dbReference>
<dbReference type="PANTHER" id="PTHR43084">
    <property type="entry name" value="PERSULFIDE DIOXYGENASE ETHE1"/>
    <property type="match status" value="1"/>
</dbReference>